<dbReference type="HAMAP" id="MF_01508">
    <property type="entry name" value="RfcL"/>
    <property type="match status" value="1"/>
</dbReference>
<proteinExistence type="inferred from homology"/>
<dbReference type="GO" id="GO:0005524">
    <property type="term" value="F:ATP binding"/>
    <property type="evidence" value="ECO:0007669"/>
    <property type="project" value="UniProtKB-UniRule"/>
</dbReference>
<evidence type="ECO:0000259" key="9">
    <source>
        <dbReference type="SMART" id="SM00382"/>
    </source>
</evidence>
<dbReference type="KEGG" id="manq:L1994_02575"/>
<dbReference type="CDD" id="cd00009">
    <property type="entry name" value="AAA"/>
    <property type="match status" value="1"/>
</dbReference>
<feature type="compositionally biased region" description="Polar residues" evidence="8">
    <location>
        <begin position="451"/>
        <end position="460"/>
    </location>
</feature>
<evidence type="ECO:0000256" key="8">
    <source>
        <dbReference type="SAM" id="MobiDB-lite"/>
    </source>
</evidence>
<feature type="domain" description="AAA+ ATPase" evidence="9">
    <location>
        <begin position="36"/>
        <end position="167"/>
    </location>
</feature>
<dbReference type="InterPro" id="IPR003959">
    <property type="entry name" value="ATPase_AAA_core"/>
</dbReference>
<evidence type="ECO:0000313" key="11">
    <source>
        <dbReference type="Proteomes" id="UP001218895"/>
    </source>
</evidence>
<dbReference type="PANTHER" id="PTHR23389:SF6">
    <property type="entry name" value="REPLICATION FACTOR C SUBUNIT 1"/>
    <property type="match status" value="1"/>
</dbReference>
<gene>
    <name evidence="7" type="primary">rfcL</name>
    <name evidence="10" type="ORF">L1994_02575</name>
</gene>
<dbReference type="Pfam" id="PF00004">
    <property type="entry name" value="AAA"/>
    <property type="match status" value="1"/>
</dbReference>
<dbReference type="Gene3D" id="3.40.50.300">
    <property type="entry name" value="P-loop containing nucleotide triphosphate hydrolases"/>
    <property type="match status" value="1"/>
</dbReference>
<comment type="function">
    <text evidence="7">Part of the RFC clamp loader complex which loads the PCNA sliding clamp onto DNA.</text>
</comment>
<evidence type="ECO:0000256" key="1">
    <source>
        <dbReference type="ARBA" id="ARBA00006878"/>
    </source>
</evidence>
<keyword evidence="4 7" id="KW-0547">Nucleotide-binding</keyword>
<feature type="compositionally biased region" description="Polar residues" evidence="8">
    <location>
        <begin position="427"/>
        <end position="436"/>
    </location>
</feature>
<dbReference type="GeneID" id="79949244"/>
<organism evidence="10 11">
    <name type="scientific">Methanomicrobium antiquum</name>
    <dbReference type="NCBI Taxonomy" id="487686"/>
    <lineage>
        <taxon>Archaea</taxon>
        <taxon>Methanobacteriati</taxon>
        <taxon>Methanobacteriota</taxon>
        <taxon>Stenosarchaea group</taxon>
        <taxon>Methanomicrobia</taxon>
        <taxon>Methanomicrobiales</taxon>
        <taxon>Methanomicrobiaceae</taxon>
        <taxon>Methanomicrobium</taxon>
    </lineage>
</organism>
<keyword evidence="3 7" id="KW-0235">DNA replication</keyword>
<dbReference type="GO" id="GO:0016887">
    <property type="term" value="F:ATP hydrolysis activity"/>
    <property type="evidence" value="ECO:0007669"/>
    <property type="project" value="InterPro"/>
</dbReference>
<evidence type="ECO:0000256" key="4">
    <source>
        <dbReference type="ARBA" id="ARBA00022741"/>
    </source>
</evidence>
<dbReference type="Proteomes" id="UP001218895">
    <property type="component" value="Chromosome"/>
</dbReference>
<dbReference type="GO" id="GO:0006260">
    <property type="term" value="P:DNA replication"/>
    <property type="evidence" value="ECO:0007669"/>
    <property type="project" value="UniProtKB-UniRule"/>
</dbReference>
<dbReference type="Gene3D" id="1.10.8.60">
    <property type="match status" value="1"/>
</dbReference>
<accession>A0AAF0FSF9</accession>
<dbReference type="EMBL" id="CP091092">
    <property type="protein sequence ID" value="WFN37291.1"/>
    <property type="molecule type" value="Genomic_DNA"/>
</dbReference>
<dbReference type="SMART" id="SM00382">
    <property type="entry name" value="AAA"/>
    <property type="match status" value="1"/>
</dbReference>
<protein>
    <recommendedName>
        <fullName evidence="2 7">Replication factor C large subunit</fullName>
        <shortName evidence="7">RFC large subunit</shortName>
    </recommendedName>
    <alternativeName>
        <fullName evidence="6 7">Clamp loader large subunit</fullName>
    </alternativeName>
</protein>
<evidence type="ECO:0000256" key="5">
    <source>
        <dbReference type="ARBA" id="ARBA00022840"/>
    </source>
</evidence>
<evidence type="ECO:0000256" key="2">
    <source>
        <dbReference type="ARBA" id="ARBA00014793"/>
    </source>
</evidence>
<name>A0AAF0FSF9_9EURY</name>
<dbReference type="AlphaFoldDB" id="A0AAF0FSF9"/>
<feature type="binding site" evidence="7">
    <location>
        <begin position="44"/>
        <end position="51"/>
    </location>
    <ligand>
        <name>ATP</name>
        <dbReference type="ChEBI" id="CHEBI:30616"/>
    </ligand>
</feature>
<feature type="region of interest" description="Disordered" evidence="8">
    <location>
        <begin position="418"/>
        <end position="501"/>
    </location>
</feature>
<evidence type="ECO:0000313" key="10">
    <source>
        <dbReference type="EMBL" id="WFN37291.1"/>
    </source>
</evidence>
<reference evidence="10" key="1">
    <citation type="submission" date="2022-01" db="EMBL/GenBank/DDBJ databases">
        <title>Complete genome of Methanomicrobium antiquum DSM 21220.</title>
        <authorList>
            <person name="Chen S.-C."/>
            <person name="You Y.-T."/>
            <person name="Zhou Y.-Z."/>
            <person name="Lai M.-C."/>
        </authorList>
    </citation>
    <scope>NUCLEOTIDE SEQUENCE</scope>
    <source>
        <strain evidence="10">DSM 21220</strain>
    </source>
</reference>
<sequence>MHDWVEKYRPESLGDIVGNQQAIRQMMEWAKNWKTGTPPLLLYGKPGIGKTSSAYALANDMNWEVVELNASDHRTKGIIERIAGSTATTMSLLGSSRKLLLLDEADNLHGTADRGGARAIIDVIKNSRQPIIMIANDLYGVAKELKALCEPVQFRALQTATIIKHLRYICSAEKKSCSDEALKEISESSSGDMRSAVNMLYAAGTGIDNLTLDNVSTAKKDERATIFELVGAVLKGKDDRRLMEMSYELSDTPDTIIQWIEKSLSQIKDIKNRAEAYRYLSYADDYIGKTYKRQYYTLWRYATAVMILGTAQAADGAGVSDRIMPPSRWGRMSGARRQKALRQSVLNRLSSGYHIPEDTLRDEYLKSVSVLASKNPLAFAKEFSLDKDELDFLIHDKAVSSEVIKTIKKEIKELEKKEKVTKKKANGNKNKASPSGESDASDASKDATSSIKNPKSTFLSDYNGDEKSSEREDLDNKKVDESSEKSSEKKVSPSQSTLFSF</sequence>
<evidence type="ECO:0000256" key="6">
    <source>
        <dbReference type="ARBA" id="ARBA00032141"/>
    </source>
</evidence>
<dbReference type="GO" id="GO:0003689">
    <property type="term" value="F:DNA clamp loader activity"/>
    <property type="evidence" value="ECO:0007669"/>
    <property type="project" value="UniProtKB-UniRule"/>
</dbReference>
<keyword evidence="5 7" id="KW-0067">ATP-binding</keyword>
<comment type="similarity">
    <text evidence="1 7">Belongs to the activator 1 small subunits family. RfcL subfamily.</text>
</comment>
<comment type="subunit">
    <text evidence="7">Heteromultimer composed of small subunits (RfcS) and large subunits (RfcL).</text>
</comment>
<dbReference type="SUPFAM" id="SSF52540">
    <property type="entry name" value="P-loop containing nucleoside triphosphate hydrolases"/>
    <property type="match status" value="1"/>
</dbReference>
<evidence type="ECO:0000256" key="3">
    <source>
        <dbReference type="ARBA" id="ARBA00022705"/>
    </source>
</evidence>
<dbReference type="PANTHER" id="PTHR23389">
    <property type="entry name" value="CHROMOSOME TRANSMISSION FIDELITY FACTOR 18"/>
    <property type="match status" value="1"/>
</dbReference>
<evidence type="ECO:0000256" key="7">
    <source>
        <dbReference type="HAMAP-Rule" id="MF_01508"/>
    </source>
</evidence>
<keyword evidence="11" id="KW-1185">Reference proteome</keyword>
<dbReference type="InterPro" id="IPR047854">
    <property type="entry name" value="RFC_lid"/>
</dbReference>
<feature type="compositionally biased region" description="Basic and acidic residues" evidence="8">
    <location>
        <begin position="464"/>
        <end position="491"/>
    </location>
</feature>
<dbReference type="InterPro" id="IPR027417">
    <property type="entry name" value="P-loop_NTPase"/>
</dbReference>
<dbReference type="CDD" id="cd18140">
    <property type="entry name" value="HLD_clamp_RFC"/>
    <property type="match status" value="1"/>
</dbReference>
<dbReference type="InterPro" id="IPR003593">
    <property type="entry name" value="AAA+_ATPase"/>
</dbReference>
<dbReference type="RefSeq" id="WP_278100130.1">
    <property type="nucleotide sequence ID" value="NZ_CP091092.1"/>
</dbReference>
<dbReference type="InterPro" id="IPR023935">
    <property type="entry name" value="Rep_factor-C_lsu"/>
</dbReference>
<dbReference type="Pfam" id="PF21960">
    <property type="entry name" value="RCF1-5-like_lid"/>
    <property type="match status" value="1"/>
</dbReference>
<dbReference type="NCBIfam" id="NF003229">
    <property type="entry name" value="PRK04195.1-5"/>
    <property type="match status" value="1"/>
</dbReference>